<reference evidence="1" key="1">
    <citation type="submission" date="2023-03" db="EMBL/GenBank/DDBJ databases">
        <title>Massive genome expansion in bonnet fungi (Mycena s.s.) driven by repeated elements and novel gene families across ecological guilds.</title>
        <authorList>
            <consortium name="Lawrence Berkeley National Laboratory"/>
            <person name="Harder C.B."/>
            <person name="Miyauchi S."/>
            <person name="Viragh M."/>
            <person name="Kuo A."/>
            <person name="Thoen E."/>
            <person name="Andreopoulos B."/>
            <person name="Lu D."/>
            <person name="Skrede I."/>
            <person name="Drula E."/>
            <person name="Henrissat B."/>
            <person name="Morin E."/>
            <person name="Kohler A."/>
            <person name="Barry K."/>
            <person name="LaButti K."/>
            <person name="Morin E."/>
            <person name="Salamov A."/>
            <person name="Lipzen A."/>
            <person name="Mereny Z."/>
            <person name="Hegedus B."/>
            <person name="Baldrian P."/>
            <person name="Stursova M."/>
            <person name="Weitz H."/>
            <person name="Taylor A."/>
            <person name="Grigoriev I.V."/>
            <person name="Nagy L.G."/>
            <person name="Martin F."/>
            <person name="Kauserud H."/>
        </authorList>
    </citation>
    <scope>NUCLEOTIDE SEQUENCE</scope>
    <source>
        <strain evidence="1">CBHHK182m</strain>
    </source>
</reference>
<organism evidence="1 2">
    <name type="scientific">Mycena metata</name>
    <dbReference type="NCBI Taxonomy" id="1033252"/>
    <lineage>
        <taxon>Eukaryota</taxon>
        <taxon>Fungi</taxon>
        <taxon>Dikarya</taxon>
        <taxon>Basidiomycota</taxon>
        <taxon>Agaricomycotina</taxon>
        <taxon>Agaricomycetes</taxon>
        <taxon>Agaricomycetidae</taxon>
        <taxon>Agaricales</taxon>
        <taxon>Marasmiineae</taxon>
        <taxon>Mycenaceae</taxon>
        <taxon>Mycena</taxon>
    </lineage>
</organism>
<accession>A0AAD7I1T7</accession>
<name>A0AAD7I1T7_9AGAR</name>
<dbReference type="EMBL" id="JARKIB010000147">
    <property type="protein sequence ID" value="KAJ7732176.1"/>
    <property type="molecule type" value="Genomic_DNA"/>
</dbReference>
<gene>
    <name evidence="1" type="ORF">B0H16DRAFT_181553</name>
</gene>
<proteinExistence type="predicted"/>
<comment type="caution">
    <text evidence="1">The sequence shown here is derived from an EMBL/GenBank/DDBJ whole genome shotgun (WGS) entry which is preliminary data.</text>
</comment>
<dbReference type="Proteomes" id="UP001215598">
    <property type="component" value="Unassembled WGS sequence"/>
</dbReference>
<keyword evidence="2" id="KW-1185">Reference proteome</keyword>
<sequence length="201" mass="23082">MDNLEAVYTVLCDAESWNWDVDDEHKLIFHSDGTGEITSVAQPCIWIVAIFEWKVHDPTTVQFRPEQTRRSWIQGLSSSTEPPILRASIEFTLTKRRPLLFGQVVDIRRHINEHLLLDAAFEPRVLNITVKRGRFLSPSFGGNSSPDFIFQYRLTFDVSPYPAIEAWRPETHDMVESIGQPKMIQFCARRLPPEPAGCVVM</sequence>
<evidence type="ECO:0000313" key="1">
    <source>
        <dbReference type="EMBL" id="KAJ7732176.1"/>
    </source>
</evidence>
<evidence type="ECO:0000313" key="2">
    <source>
        <dbReference type="Proteomes" id="UP001215598"/>
    </source>
</evidence>
<protein>
    <submittedName>
        <fullName evidence="1">Uncharacterized protein</fullName>
    </submittedName>
</protein>
<dbReference type="AlphaFoldDB" id="A0AAD7I1T7"/>